<dbReference type="InterPro" id="IPR002201">
    <property type="entry name" value="Glyco_trans_9"/>
</dbReference>
<keyword evidence="1" id="KW-0328">Glycosyltransferase</keyword>
<reference evidence="6 7" key="1">
    <citation type="submission" date="2023-10" db="EMBL/GenBank/DDBJ databases">
        <title>Noviherbaspirillum sp. CPCC 100848 genome assembly.</title>
        <authorList>
            <person name="Li X.Y."/>
            <person name="Fang X.M."/>
        </authorList>
    </citation>
    <scope>NUCLEOTIDE SEQUENCE [LARGE SCALE GENOMIC DNA]</scope>
    <source>
        <strain evidence="6 7">CPCC 100848</strain>
    </source>
</reference>
<dbReference type="RefSeq" id="WP_326505203.1">
    <property type="nucleotide sequence ID" value="NZ_JAWIIV010000003.1"/>
</dbReference>
<protein>
    <recommendedName>
        <fullName evidence="4">lipopolysaccharide heptosyltransferase II</fullName>
        <ecNumber evidence="4">2.4.99.24</ecNumber>
    </recommendedName>
</protein>
<name>A0ABU6J4B2_9BURK</name>
<dbReference type="InterPro" id="IPR011910">
    <property type="entry name" value="RfaF"/>
</dbReference>
<keyword evidence="7" id="KW-1185">Reference proteome</keyword>
<evidence type="ECO:0000256" key="2">
    <source>
        <dbReference type="ARBA" id="ARBA00022679"/>
    </source>
</evidence>
<evidence type="ECO:0000313" key="6">
    <source>
        <dbReference type="EMBL" id="MEC4718466.1"/>
    </source>
</evidence>
<dbReference type="InterPro" id="IPR051199">
    <property type="entry name" value="LPS_LOS_Heptosyltrfase"/>
</dbReference>
<comment type="similarity">
    <text evidence="3">Belongs to the glycosyltransferase 9 family.</text>
</comment>
<evidence type="ECO:0000256" key="3">
    <source>
        <dbReference type="ARBA" id="ARBA00043995"/>
    </source>
</evidence>
<gene>
    <name evidence="6" type="primary">waaF</name>
    <name evidence="6" type="ORF">RY831_04865</name>
</gene>
<organism evidence="6 7">
    <name type="scientific">Noviherbaspirillum album</name>
    <dbReference type="NCBI Taxonomy" id="3080276"/>
    <lineage>
        <taxon>Bacteria</taxon>
        <taxon>Pseudomonadati</taxon>
        <taxon>Pseudomonadota</taxon>
        <taxon>Betaproteobacteria</taxon>
        <taxon>Burkholderiales</taxon>
        <taxon>Oxalobacteraceae</taxon>
        <taxon>Noviherbaspirillum</taxon>
    </lineage>
</organism>
<dbReference type="EMBL" id="JAWIIV010000003">
    <property type="protein sequence ID" value="MEC4718466.1"/>
    <property type="molecule type" value="Genomic_DNA"/>
</dbReference>
<dbReference type="EC" id="2.4.99.24" evidence="4"/>
<dbReference type="CDD" id="cd03789">
    <property type="entry name" value="GT9_LPS_heptosyltransferase"/>
    <property type="match status" value="1"/>
</dbReference>
<evidence type="ECO:0000256" key="4">
    <source>
        <dbReference type="ARBA" id="ARBA00044042"/>
    </source>
</evidence>
<dbReference type="PANTHER" id="PTHR30160:SF7">
    <property type="entry name" value="ADP-HEPTOSE--LPS HEPTOSYLTRANSFERASE 2"/>
    <property type="match status" value="1"/>
</dbReference>
<dbReference type="SUPFAM" id="SSF53756">
    <property type="entry name" value="UDP-Glycosyltransferase/glycogen phosphorylase"/>
    <property type="match status" value="1"/>
</dbReference>
<proteinExistence type="inferred from homology"/>
<dbReference type="Pfam" id="PF01075">
    <property type="entry name" value="Glyco_transf_9"/>
    <property type="match status" value="1"/>
</dbReference>
<evidence type="ECO:0000256" key="5">
    <source>
        <dbReference type="ARBA" id="ARBA00047503"/>
    </source>
</evidence>
<dbReference type="NCBIfam" id="TIGR02195">
    <property type="entry name" value="heptsyl_trn_II"/>
    <property type="match status" value="1"/>
</dbReference>
<dbReference type="PANTHER" id="PTHR30160">
    <property type="entry name" value="TETRAACYLDISACCHARIDE 4'-KINASE-RELATED"/>
    <property type="match status" value="1"/>
</dbReference>
<comment type="catalytic activity">
    <reaction evidence="5">
        <text>an L-alpha-D-Hep-(1-&gt;5)-[alpha-Kdo-(2-&gt;4)]-alpha-Kdo-(2-&gt;6)-lipid A + ADP-L-glycero-beta-D-manno-heptose = an L-alpha-D-Hep-(1-&gt;3)-L-alpha-D-Hep-(1-&gt;5)-[alpha-Kdo-(2-&gt;4)]-alpha-Kdo-(2-&gt;6)-lipid A + ADP + H(+)</text>
        <dbReference type="Rhea" id="RHEA:74071"/>
        <dbReference type="ChEBI" id="CHEBI:15378"/>
        <dbReference type="ChEBI" id="CHEBI:61506"/>
        <dbReference type="ChEBI" id="CHEBI:193068"/>
        <dbReference type="ChEBI" id="CHEBI:193069"/>
        <dbReference type="ChEBI" id="CHEBI:456216"/>
        <dbReference type="EC" id="2.4.99.24"/>
    </reaction>
</comment>
<keyword evidence="2" id="KW-0808">Transferase</keyword>
<accession>A0ABU6J4B2</accession>
<dbReference type="Gene3D" id="3.40.50.2000">
    <property type="entry name" value="Glycogen Phosphorylase B"/>
    <property type="match status" value="2"/>
</dbReference>
<comment type="caution">
    <text evidence="6">The sequence shown here is derived from an EMBL/GenBank/DDBJ whole genome shotgun (WGS) entry which is preliminary data.</text>
</comment>
<dbReference type="Proteomes" id="UP001352263">
    <property type="component" value="Unassembled WGS sequence"/>
</dbReference>
<evidence type="ECO:0000313" key="7">
    <source>
        <dbReference type="Proteomes" id="UP001352263"/>
    </source>
</evidence>
<sequence>MTVPIQGVARTLIISPNWIGDAVMAQPLLKLLHDRHPGRPIDVLAPKWVAPVWRAMREVDTVLEAPFRHGALQLRERREFARMLKQRGYADAYVLPNTLKFALIPWLAGIPKRVGYKGEMRYGLLNVIHHDNREAPRPMVSFYAALAEAPRADVPPPSALPRPSLSVSDERRQEVLARVGLRSGLPLVLFAPGAEFGTAKRWPASHFAELAKTLQAQRPGVQIALMGSGKDREVCDEIVRLAPGVLNLAGVTALDEAVALIAGASVMVSNDSGLLHIASALNRPIVAIYGPTDPNHAPPFSDVATSIYLALECAPCRQRECPLGHHRCMKGISAEMVRVPVEEALASDV</sequence>
<evidence type="ECO:0000256" key="1">
    <source>
        <dbReference type="ARBA" id="ARBA00022676"/>
    </source>
</evidence>